<comment type="caution">
    <text evidence="2">The sequence shown here is derived from an EMBL/GenBank/DDBJ whole genome shotgun (WGS) entry which is preliminary data.</text>
</comment>
<proteinExistence type="predicted"/>
<sequence length="552" mass="60360">MANLARYGQSLLTRIWKMWSLEGSILVVRVPQVHPASIRDHCDQRARTAAAHRPTSSRHLGHAQQMDSYINLTPVSPTAIAMGQSPTRTHNQQQKQQQQQQQQQQQILLPEQVRPPGVPAQRAVGLITHLQEMQRQMDEYNRSVTIIIWYKANAEPLRLQQCLSTFPYFQLSHFNNLIDDLGLSPSSYLDTYVPNSNNWEQHTINVVRIVEAQQRLIYKVRRSLMEGLAESECPSLREELQMQGRSLLNNNHGHNRGSVSPSRLNAQTLGSPSAVGDVDTKGENGVDGQPKNHLKRSASGHGEPRHSPKVHVSGEYYLAHSGATMVANPGGGNPSPSATASSSTLASSPMSTQSHQDSVYMYQNQNPVFFGGSGADTSSLPPYLLAPPAAQAPIPYHPHPPLKRWPNDYTVLELSEGFHSMDLLISQSSPGASMTQRTAFERVFGSRYVKSTVCRHRAVWRKAPRGLREQFEQMGTDDRACWGEFVRRVEGRAPSKASVAAGGAGGSGSVGGGSGEGSTMGDYHDGQTPSEGDDVHVPEAVMGGLHGQGLSA</sequence>
<gene>
    <name evidence="2" type="ORF">BDN70DRAFT_308193</name>
</gene>
<dbReference type="OrthoDB" id="128308at2759"/>
<dbReference type="EMBL" id="MU155370">
    <property type="protein sequence ID" value="KAF9474620.1"/>
    <property type="molecule type" value="Genomic_DNA"/>
</dbReference>
<feature type="region of interest" description="Disordered" evidence="1">
    <location>
        <begin position="79"/>
        <end position="105"/>
    </location>
</feature>
<feature type="region of interest" description="Disordered" evidence="1">
    <location>
        <begin position="44"/>
        <end position="63"/>
    </location>
</feature>
<protein>
    <submittedName>
        <fullName evidence="2">Uncharacterized protein</fullName>
    </submittedName>
</protein>
<organism evidence="2 3">
    <name type="scientific">Pholiota conissans</name>
    <dbReference type="NCBI Taxonomy" id="109636"/>
    <lineage>
        <taxon>Eukaryota</taxon>
        <taxon>Fungi</taxon>
        <taxon>Dikarya</taxon>
        <taxon>Basidiomycota</taxon>
        <taxon>Agaricomycotina</taxon>
        <taxon>Agaricomycetes</taxon>
        <taxon>Agaricomycetidae</taxon>
        <taxon>Agaricales</taxon>
        <taxon>Agaricineae</taxon>
        <taxon>Strophariaceae</taxon>
        <taxon>Pholiota</taxon>
    </lineage>
</organism>
<reference evidence="2" key="1">
    <citation type="submission" date="2020-11" db="EMBL/GenBank/DDBJ databases">
        <authorList>
            <consortium name="DOE Joint Genome Institute"/>
            <person name="Ahrendt S."/>
            <person name="Riley R."/>
            <person name="Andreopoulos W."/>
            <person name="Labutti K."/>
            <person name="Pangilinan J."/>
            <person name="Ruiz-Duenas F.J."/>
            <person name="Barrasa J.M."/>
            <person name="Sanchez-Garcia M."/>
            <person name="Camarero S."/>
            <person name="Miyauchi S."/>
            <person name="Serrano A."/>
            <person name="Linde D."/>
            <person name="Babiker R."/>
            <person name="Drula E."/>
            <person name="Ayuso-Fernandez I."/>
            <person name="Pacheco R."/>
            <person name="Padilla G."/>
            <person name="Ferreira P."/>
            <person name="Barriuso J."/>
            <person name="Kellner H."/>
            <person name="Castanera R."/>
            <person name="Alfaro M."/>
            <person name="Ramirez L."/>
            <person name="Pisabarro A.G."/>
            <person name="Kuo A."/>
            <person name="Tritt A."/>
            <person name="Lipzen A."/>
            <person name="He G."/>
            <person name="Yan M."/>
            <person name="Ng V."/>
            <person name="Cullen D."/>
            <person name="Martin F."/>
            <person name="Rosso M.-N."/>
            <person name="Henrissat B."/>
            <person name="Hibbett D."/>
            <person name="Martinez A.T."/>
            <person name="Grigoriev I.V."/>
        </authorList>
    </citation>
    <scope>NUCLEOTIDE SEQUENCE</scope>
    <source>
        <strain evidence="2">CIRM-BRFM 674</strain>
    </source>
</reference>
<dbReference type="AlphaFoldDB" id="A0A9P5YVG1"/>
<name>A0A9P5YVG1_9AGAR</name>
<keyword evidence="3" id="KW-1185">Reference proteome</keyword>
<evidence type="ECO:0000256" key="1">
    <source>
        <dbReference type="SAM" id="MobiDB-lite"/>
    </source>
</evidence>
<feature type="compositionally biased region" description="Polar residues" evidence="1">
    <location>
        <begin position="247"/>
        <end position="271"/>
    </location>
</feature>
<feature type="compositionally biased region" description="Gly residues" evidence="1">
    <location>
        <begin position="502"/>
        <end position="518"/>
    </location>
</feature>
<accession>A0A9P5YVG1</accession>
<feature type="region of interest" description="Disordered" evidence="1">
    <location>
        <begin position="327"/>
        <end position="355"/>
    </location>
</feature>
<evidence type="ECO:0000313" key="3">
    <source>
        <dbReference type="Proteomes" id="UP000807469"/>
    </source>
</evidence>
<feature type="compositionally biased region" description="Low complexity" evidence="1">
    <location>
        <begin position="92"/>
        <end position="105"/>
    </location>
</feature>
<feature type="region of interest" description="Disordered" evidence="1">
    <location>
        <begin position="247"/>
        <end position="309"/>
    </location>
</feature>
<feature type="compositionally biased region" description="Low complexity" evidence="1">
    <location>
        <begin position="334"/>
        <end position="354"/>
    </location>
</feature>
<evidence type="ECO:0000313" key="2">
    <source>
        <dbReference type="EMBL" id="KAF9474620.1"/>
    </source>
</evidence>
<feature type="region of interest" description="Disordered" evidence="1">
    <location>
        <begin position="493"/>
        <end position="552"/>
    </location>
</feature>
<dbReference type="Proteomes" id="UP000807469">
    <property type="component" value="Unassembled WGS sequence"/>
</dbReference>